<proteinExistence type="predicted"/>
<name>A0A370C065_ASPNG</name>
<dbReference type="Proteomes" id="UP000253845">
    <property type="component" value="Unassembled WGS sequence"/>
</dbReference>
<dbReference type="VEuPathDB" id="FungiDB:M747DRAFT_342001"/>
<evidence type="ECO:0000313" key="2">
    <source>
        <dbReference type="Proteomes" id="UP000253845"/>
    </source>
</evidence>
<dbReference type="AlphaFoldDB" id="A0A370C065"/>
<protein>
    <submittedName>
        <fullName evidence="1">Uncharacterized protein</fullName>
    </submittedName>
</protein>
<dbReference type="EMBL" id="KZ851917">
    <property type="protein sequence ID" value="RDH19725.1"/>
    <property type="molecule type" value="Genomic_DNA"/>
</dbReference>
<sequence length="172" mass="19941">MLQQSLPCLVIRAAPNLHILRLGLWDQFYNLSSNLFTGLAQQVRFTCFSELHLRWVEPSQPSFQLFLRTAAPTLQILTLIAVSFDDPIPVGMDPSPELREAMSTLWRRFLNTLRDTIPTIGFFRMRWIAHRQHRFSRMDPLESAIGLRNLYSHDIYVYKINTSLSFTNGSIS</sequence>
<organism evidence="1 2">
    <name type="scientific">Aspergillus niger ATCC 13496</name>
    <dbReference type="NCBI Taxonomy" id="1353008"/>
    <lineage>
        <taxon>Eukaryota</taxon>
        <taxon>Fungi</taxon>
        <taxon>Dikarya</taxon>
        <taxon>Ascomycota</taxon>
        <taxon>Pezizomycotina</taxon>
        <taxon>Eurotiomycetes</taxon>
        <taxon>Eurotiomycetidae</taxon>
        <taxon>Eurotiales</taxon>
        <taxon>Aspergillaceae</taxon>
        <taxon>Aspergillus</taxon>
        <taxon>Aspergillus subgen. Circumdati</taxon>
    </lineage>
</organism>
<gene>
    <name evidence="1" type="ORF">M747DRAFT_342001</name>
</gene>
<accession>A0A370C065</accession>
<evidence type="ECO:0000313" key="1">
    <source>
        <dbReference type="EMBL" id="RDH19725.1"/>
    </source>
</evidence>
<reference evidence="1 2" key="1">
    <citation type="submission" date="2018-07" db="EMBL/GenBank/DDBJ databases">
        <title>Section-level genome sequencing of Aspergillus section Nigri to investigate inter- and intra-species variation.</title>
        <authorList>
            <consortium name="DOE Joint Genome Institute"/>
            <person name="Vesth T.C."/>
            <person name="Nybo J.L."/>
            <person name="Theobald S."/>
            <person name="Frisvad J.C."/>
            <person name="Larsen T.O."/>
            <person name="Nielsen K.F."/>
            <person name="Hoof J.B."/>
            <person name="Brandl J."/>
            <person name="Salamov A."/>
            <person name="Riley R."/>
            <person name="Gladden J.M."/>
            <person name="Phatale P."/>
            <person name="Nielsen M.T."/>
            <person name="Lyhne E.K."/>
            <person name="Kogle M.E."/>
            <person name="Strasser K."/>
            <person name="McDonnell E."/>
            <person name="Barry K."/>
            <person name="Clum A."/>
            <person name="Chen C."/>
            <person name="Nolan M."/>
            <person name="Sandor L."/>
            <person name="Kuo A."/>
            <person name="Lipzen A."/>
            <person name="Hainaut M."/>
            <person name="Drula E."/>
            <person name="Tsang A."/>
            <person name="Magnuson J.K."/>
            <person name="Henrissat B."/>
            <person name="Wiebenga A."/>
            <person name="Simmons B.A."/>
            <person name="Makela M.R."/>
            <person name="De vries R.P."/>
            <person name="Grigoriev I.V."/>
            <person name="Mortensen U.H."/>
            <person name="Baker S.E."/>
            <person name="Andersen M.R."/>
        </authorList>
    </citation>
    <scope>NUCLEOTIDE SEQUENCE [LARGE SCALE GENOMIC DNA]</scope>
    <source>
        <strain evidence="1 2">ATCC 13496</strain>
    </source>
</reference>